<dbReference type="PROSITE" id="PS00041">
    <property type="entry name" value="HTH_ARAC_FAMILY_1"/>
    <property type="match status" value="1"/>
</dbReference>
<dbReference type="InterPro" id="IPR050204">
    <property type="entry name" value="AraC_XylS_family_regulators"/>
</dbReference>
<dbReference type="PROSITE" id="PS01124">
    <property type="entry name" value="HTH_ARAC_FAMILY_2"/>
    <property type="match status" value="1"/>
</dbReference>
<evidence type="ECO:0000256" key="1">
    <source>
        <dbReference type="ARBA" id="ARBA00023015"/>
    </source>
</evidence>
<dbReference type="PANTHER" id="PTHR46796:SF6">
    <property type="entry name" value="ARAC SUBFAMILY"/>
    <property type="match status" value="1"/>
</dbReference>
<dbReference type="SMART" id="SM00342">
    <property type="entry name" value="HTH_ARAC"/>
    <property type="match status" value="1"/>
</dbReference>
<sequence>MGGRSSCPSGATGRTAEDATGHAPHQYVIRERIYKAQKLLVKGSPVQEVAASLGFSDQSHLHRHFKRIVGVTPREYIQSFR</sequence>
<organism evidence="6 7">
    <name type="scientific">Gordoniibacillus kamchatkensis</name>
    <dbReference type="NCBI Taxonomy" id="1590651"/>
    <lineage>
        <taxon>Bacteria</taxon>
        <taxon>Bacillati</taxon>
        <taxon>Bacillota</taxon>
        <taxon>Bacilli</taxon>
        <taxon>Bacillales</taxon>
        <taxon>Paenibacillaceae</taxon>
        <taxon>Gordoniibacillus</taxon>
    </lineage>
</organism>
<dbReference type="InterPro" id="IPR009057">
    <property type="entry name" value="Homeodomain-like_sf"/>
</dbReference>
<feature type="domain" description="HTH araC/xylS-type" evidence="5">
    <location>
        <begin position="14"/>
        <end position="79"/>
    </location>
</feature>
<dbReference type="SUPFAM" id="SSF46689">
    <property type="entry name" value="Homeodomain-like"/>
    <property type="match status" value="1"/>
</dbReference>
<gene>
    <name evidence="6" type="ORF">SD70_04345</name>
</gene>
<dbReference type="InterPro" id="IPR018062">
    <property type="entry name" value="HTH_AraC-typ_CS"/>
</dbReference>
<evidence type="ECO:0000313" key="6">
    <source>
        <dbReference type="EMBL" id="KIL41851.1"/>
    </source>
</evidence>
<reference evidence="6 7" key="1">
    <citation type="submission" date="2014-12" db="EMBL/GenBank/DDBJ databases">
        <title>Draft genome sequence of Paenibacillus kamchatkensis strain B-2647.</title>
        <authorList>
            <person name="Karlyshev A.V."/>
            <person name="Kudryashova E.B."/>
        </authorList>
    </citation>
    <scope>NUCLEOTIDE SEQUENCE [LARGE SCALE GENOMIC DNA]</scope>
    <source>
        <strain evidence="6 7">VKM B-2647</strain>
    </source>
</reference>
<keyword evidence="1" id="KW-0805">Transcription regulation</keyword>
<evidence type="ECO:0000256" key="3">
    <source>
        <dbReference type="ARBA" id="ARBA00023163"/>
    </source>
</evidence>
<dbReference type="PANTHER" id="PTHR46796">
    <property type="entry name" value="HTH-TYPE TRANSCRIPTIONAL ACTIVATOR RHAS-RELATED"/>
    <property type="match status" value="1"/>
</dbReference>
<evidence type="ECO:0000313" key="7">
    <source>
        <dbReference type="Proteomes" id="UP000031967"/>
    </source>
</evidence>
<comment type="caution">
    <text evidence="6">The sequence shown here is derived from an EMBL/GenBank/DDBJ whole genome shotgun (WGS) entry which is preliminary data.</text>
</comment>
<proteinExistence type="predicted"/>
<protein>
    <recommendedName>
        <fullName evidence="5">HTH araC/xylS-type domain-containing protein</fullName>
    </recommendedName>
</protein>
<dbReference type="RefSeq" id="WP_082053128.1">
    <property type="nucleotide sequence ID" value="NZ_JXAK01000005.1"/>
</dbReference>
<evidence type="ECO:0000256" key="2">
    <source>
        <dbReference type="ARBA" id="ARBA00023125"/>
    </source>
</evidence>
<keyword evidence="2" id="KW-0238">DNA-binding</keyword>
<dbReference type="Pfam" id="PF12833">
    <property type="entry name" value="HTH_18"/>
    <property type="match status" value="1"/>
</dbReference>
<dbReference type="EMBL" id="JXAK01000005">
    <property type="protein sequence ID" value="KIL41851.1"/>
    <property type="molecule type" value="Genomic_DNA"/>
</dbReference>
<keyword evidence="3" id="KW-0804">Transcription</keyword>
<accession>A0ABR5ALF5</accession>
<evidence type="ECO:0000259" key="5">
    <source>
        <dbReference type="PROSITE" id="PS01124"/>
    </source>
</evidence>
<name>A0ABR5ALF5_9BACL</name>
<keyword evidence="7" id="KW-1185">Reference proteome</keyword>
<dbReference type="Proteomes" id="UP000031967">
    <property type="component" value="Unassembled WGS sequence"/>
</dbReference>
<dbReference type="Gene3D" id="1.10.10.60">
    <property type="entry name" value="Homeodomain-like"/>
    <property type="match status" value="1"/>
</dbReference>
<evidence type="ECO:0000256" key="4">
    <source>
        <dbReference type="SAM" id="MobiDB-lite"/>
    </source>
</evidence>
<feature type="region of interest" description="Disordered" evidence="4">
    <location>
        <begin position="1"/>
        <end position="23"/>
    </location>
</feature>
<dbReference type="InterPro" id="IPR018060">
    <property type="entry name" value="HTH_AraC"/>
</dbReference>